<accession>A0A5N5HEG2</accession>
<dbReference type="EMBL" id="SMOL01000160">
    <property type="protein sequence ID" value="KAB2626028.1"/>
    <property type="molecule type" value="Genomic_DNA"/>
</dbReference>
<keyword evidence="2" id="KW-1185">Reference proteome</keyword>
<evidence type="ECO:0000313" key="2">
    <source>
        <dbReference type="Proteomes" id="UP000327157"/>
    </source>
</evidence>
<name>A0A5N5HEG2_9ROSA</name>
<reference evidence="1 2" key="1">
    <citation type="submission" date="2019-09" db="EMBL/GenBank/DDBJ databases">
        <authorList>
            <person name="Ou C."/>
        </authorList>
    </citation>
    <scope>NUCLEOTIDE SEQUENCE [LARGE SCALE GENOMIC DNA]</scope>
    <source>
        <strain evidence="1">S2</strain>
        <tissue evidence="1">Leaf</tissue>
    </source>
</reference>
<sequence>MKPPHRTNSLPIVQNQLSKQALACDQPMVALLIDNIVRYPGIVNQYSSGINSDTGHRLISGSDSLMPRHWFTVLG</sequence>
<reference evidence="2" key="2">
    <citation type="submission" date="2019-10" db="EMBL/GenBank/DDBJ databases">
        <title>A de novo genome assembly of a pear dwarfing rootstock.</title>
        <authorList>
            <person name="Wang F."/>
            <person name="Wang J."/>
            <person name="Li S."/>
            <person name="Zhang Y."/>
            <person name="Fang M."/>
            <person name="Ma L."/>
            <person name="Zhao Y."/>
            <person name="Jiang S."/>
        </authorList>
    </citation>
    <scope>NUCLEOTIDE SEQUENCE [LARGE SCALE GENOMIC DNA]</scope>
</reference>
<evidence type="ECO:0000313" key="1">
    <source>
        <dbReference type="EMBL" id="KAB2626028.1"/>
    </source>
</evidence>
<comment type="caution">
    <text evidence="1">The sequence shown here is derived from an EMBL/GenBank/DDBJ whole genome shotgun (WGS) entry which is preliminary data.</text>
</comment>
<reference evidence="1 2" key="3">
    <citation type="submission" date="2019-11" db="EMBL/GenBank/DDBJ databases">
        <title>A de novo genome assembly of a pear dwarfing rootstock.</title>
        <authorList>
            <person name="Wang F."/>
            <person name="Wang J."/>
            <person name="Li S."/>
            <person name="Zhang Y."/>
            <person name="Fang M."/>
            <person name="Ma L."/>
            <person name="Zhao Y."/>
            <person name="Jiang S."/>
        </authorList>
    </citation>
    <scope>NUCLEOTIDE SEQUENCE [LARGE SCALE GENOMIC DNA]</scope>
    <source>
        <strain evidence="1">S2</strain>
        <tissue evidence="1">Leaf</tissue>
    </source>
</reference>
<dbReference type="AlphaFoldDB" id="A0A5N5HEG2"/>
<protein>
    <submittedName>
        <fullName evidence="1">S ribonuclease</fullName>
    </submittedName>
</protein>
<proteinExistence type="predicted"/>
<organism evidence="1 2">
    <name type="scientific">Pyrus ussuriensis x Pyrus communis</name>
    <dbReference type="NCBI Taxonomy" id="2448454"/>
    <lineage>
        <taxon>Eukaryota</taxon>
        <taxon>Viridiplantae</taxon>
        <taxon>Streptophyta</taxon>
        <taxon>Embryophyta</taxon>
        <taxon>Tracheophyta</taxon>
        <taxon>Spermatophyta</taxon>
        <taxon>Magnoliopsida</taxon>
        <taxon>eudicotyledons</taxon>
        <taxon>Gunneridae</taxon>
        <taxon>Pentapetalae</taxon>
        <taxon>rosids</taxon>
        <taxon>fabids</taxon>
        <taxon>Rosales</taxon>
        <taxon>Rosaceae</taxon>
        <taxon>Amygdaloideae</taxon>
        <taxon>Maleae</taxon>
        <taxon>Pyrus</taxon>
    </lineage>
</organism>
<dbReference type="Proteomes" id="UP000327157">
    <property type="component" value="Chromosome 16"/>
</dbReference>
<gene>
    <name evidence="1" type="ORF">D8674_017688</name>
</gene>